<dbReference type="InterPro" id="IPR013324">
    <property type="entry name" value="RNA_pol_sigma_r3/r4-like"/>
</dbReference>
<dbReference type="Pfam" id="PF08281">
    <property type="entry name" value="Sigma70_r4_2"/>
    <property type="match status" value="1"/>
</dbReference>
<dbReference type="RefSeq" id="WP_023973229.1">
    <property type="nucleotide sequence ID" value="NZ_JABTDW010000001.1"/>
</dbReference>
<evidence type="ECO:0000313" key="3">
    <source>
        <dbReference type="Proteomes" id="UP000822184"/>
    </source>
</evidence>
<sequence length="138" mass="16149">MKKEKLINKTKILLKNVQALRESTNITEQQKAKVNTIIKALNSLSAQEQNLIAYKYFENKKQIEIAELMKVDVRTVQRKVNKIALDIGRIVYGFEDEFINILDEAWNALNDVEETEEQLIDRAMEFVINKMKEYKVIS</sequence>
<dbReference type="GO" id="GO:0006352">
    <property type="term" value="P:DNA-templated transcription initiation"/>
    <property type="evidence" value="ECO:0007669"/>
    <property type="project" value="InterPro"/>
</dbReference>
<dbReference type="AlphaFoldDB" id="A0AAE5H302"/>
<feature type="domain" description="RNA polymerase sigma factor 70 region 4 type 2" evidence="1">
    <location>
        <begin position="37"/>
        <end position="80"/>
    </location>
</feature>
<accession>A0AAE5H302</accession>
<organism evidence="2 3">
    <name type="scientific">Clostridium beijerinckii</name>
    <name type="common">Clostridium MP</name>
    <dbReference type="NCBI Taxonomy" id="1520"/>
    <lineage>
        <taxon>Bacteria</taxon>
        <taxon>Bacillati</taxon>
        <taxon>Bacillota</taxon>
        <taxon>Clostridia</taxon>
        <taxon>Eubacteriales</taxon>
        <taxon>Clostridiaceae</taxon>
        <taxon>Clostridium</taxon>
    </lineage>
</organism>
<gene>
    <name evidence="2" type="ORF">BCD95_001301</name>
</gene>
<dbReference type="Gene3D" id="1.10.10.10">
    <property type="entry name" value="Winged helix-like DNA-binding domain superfamily/Winged helix DNA-binding domain"/>
    <property type="match status" value="1"/>
</dbReference>
<dbReference type="SUPFAM" id="SSF88659">
    <property type="entry name" value="Sigma3 and sigma4 domains of RNA polymerase sigma factors"/>
    <property type="match status" value="1"/>
</dbReference>
<dbReference type="InterPro" id="IPR036388">
    <property type="entry name" value="WH-like_DNA-bd_sf"/>
</dbReference>
<evidence type="ECO:0000313" key="2">
    <source>
        <dbReference type="EMBL" id="NSB13042.1"/>
    </source>
</evidence>
<protein>
    <recommendedName>
        <fullName evidence="1">RNA polymerase sigma factor 70 region 4 type 2 domain-containing protein</fullName>
    </recommendedName>
</protein>
<comment type="caution">
    <text evidence="2">The sequence shown here is derived from an EMBL/GenBank/DDBJ whole genome shotgun (WGS) entry which is preliminary data.</text>
</comment>
<dbReference type="GO" id="GO:0003677">
    <property type="term" value="F:DNA binding"/>
    <property type="evidence" value="ECO:0007669"/>
    <property type="project" value="InterPro"/>
</dbReference>
<dbReference type="GO" id="GO:0016987">
    <property type="term" value="F:sigma factor activity"/>
    <property type="evidence" value="ECO:0007669"/>
    <property type="project" value="InterPro"/>
</dbReference>
<dbReference type="InterPro" id="IPR013249">
    <property type="entry name" value="RNA_pol_sigma70_r4_t2"/>
</dbReference>
<evidence type="ECO:0000259" key="1">
    <source>
        <dbReference type="Pfam" id="PF08281"/>
    </source>
</evidence>
<dbReference type="EMBL" id="JABTDW010000001">
    <property type="protein sequence ID" value="NSB13042.1"/>
    <property type="molecule type" value="Genomic_DNA"/>
</dbReference>
<proteinExistence type="predicted"/>
<reference evidence="2" key="1">
    <citation type="submission" date="2020-06" db="EMBL/GenBank/DDBJ databases">
        <title>Genomic insights into acetone-butanol-ethanol (ABE) fermentation by sequencing solventogenic clostridia strains.</title>
        <authorList>
            <person name="Brown S."/>
        </authorList>
    </citation>
    <scope>NUCLEOTIDE SEQUENCE</scope>
    <source>
        <strain evidence="2">DJ123</strain>
    </source>
</reference>
<dbReference type="Proteomes" id="UP000822184">
    <property type="component" value="Unassembled WGS sequence"/>
</dbReference>
<name>A0AAE5H302_CLOBE</name>